<dbReference type="GO" id="GO:0005886">
    <property type="term" value="C:plasma membrane"/>
    <property type="evidence" value="ECO:0007669"/>
    <property type="project" value="UniProtKB-SubCell"/>
</dbReference>
<dbReference type="PANTHER" id="PTHR30572:SF18">
    <property type="entry name" value="ABC-TYPE MACROLIDE FAMILY EXPORT SYSTEM PERMEASE COMPONENT 2"/>
    <property type="match status" value="1"/>
</dbReference>
<feature type="domain" description="ABC3 transporter permease C-terminal" evidence="7">
    <location>
        <begin position="291"/>
        <end position="404"/>
    </location>
</feature>
<feature type="transmembrane region" description="Helical" evidence="6">
    <location>
        <begin position="759"/>
        <end position="781"/>
    </location>
</feature>
<evidence type="ECO:0000259" key="7">
    <source>
        <dbReference type="Pfam" id="PF02687"/>
    </source>
</evidence>
<name>A0A7W9E0K7_9SPHI</name>
<feature type="transmembrane region" description="Helical" evidence="6">
    <location>
        <begin position="678"/>
        <end position="699"/>
    </location>
</feature>
<dbReference type="InterPro" id="IPR050250">
    <property type="entry name" value="Macrolide_Exporter_MacB"/>
</dbReference>
<feature type="transmembrane region" description="Helical" evidence="6">
    <location>
        <begin position="374"/>
        <end position="398"/>
    </location>
</feature>
<dbReference type="Pfam" id="PF12704">
    <property type="entry name" value="MacB_PCD"/>
    <property type="match status" value="1"/>
</dbReference>
<keyword evidence="4 6" id="KW-1133">Transmembrane helix</keyword>
<protein>
    <submittedName>
        <fullName evidence="9">Putative permease</fullName>
    </submittedName>
</protein>
<sequence>MFRLNLKIALRNLWKNKGYTFINIAGLSIGMASCILIFIFIRYQLSFDQQFVNKDRIYRVVSYWKYADGEEFQSGVPKPLAPAIRNDFGMLEEVAAIQREGGIFKVKDESGKVRLKTSEEAYFVEPSFFKIFDYNWLQGDPQKSLTEPNTVALSKEMAVKFFGDWHKAVGQSLEYRNKTTLKVTGVFDDLVQSSSNPIKIAIAYAGYESGSLKKWHAVSDGSQCYILLKKGGNVADLEGPKNALLKKYYTEKGVGKEDHFFQPLNEIHQDERYGNFAGKITSKNELTGLTVIGAFLLITACINFVNLATAQAVSRSKEIGVRKVMGSRRKQLMIQFLTETFTITVFALMIACILTEAALPGMTALFREKISFSLIAHPVIFVFMAGLILFVGFVAGFYPAVVMSGFDPILAIKNKVSIGNNGGGVLRKVLVVIQFAITIILITGTLVILRQMKYIREKPLGFNPSAIALVNIPGDSLSQLKYGILKSRILSEPGVMNASFCSDAPSSENISFSNFSFESTKDADFQVCTKSADQDYFKTFDLKLIAGKEFSKNDSLQEYVINETLMKKLNFQHPQDIIGKRIHLGGDPKAVPIAGVVRDFNNSSLKDAIPPILILKEKNKSNIIAVKMDTKSIAGSMGNIETLWNSVYSEHVYRSVFMEDSIHKYYESERVMGTLFKVFAAVIIFISFIGLFGLISFVATQRTKEMAIRKVLGASTLELVNMLNSSFMVMVFIANLIAWPVAYILIGKWLSRYAYRIELSIWPFAIAMFISLGITLITVSFRSLRAAKTNPVDALKDA</sequence>
<dbReference type="Pfam" id="PF02687">
    <property type="entry name" value="FtsX"/>
    <property type="match status" value="2"/>
</dbReference>
<dbReference type="RefSeq" id="WP_183883282.1">
    <property type="nucleotide sequence ID" value="NZ_JACHCE010000005.1"/>
</dbReference>
<evidence type="ECO:0000256" key="5">
    <source>
        <dbReference type="ARBA" id="ARBA00023136"/>
    </source>
</evidence>
<dbReference type="InterPro" id="IPR025857">
    <property type="entry name" value="MacB_PCD"/>
</dbReference>
<keyword evidence="5 6" id="KW-0472">Membrane</keyword>
<evidence type="ECO:0000256" key="2">
    <source>
        <dbReference type="ARBA" id="ARBA00022475"/>
    </source>
</evidence>
<dbReference type="Proteomes" id="UP000537204">
    <property type="component" value="Unassembled WGS sequence"/>
</dbReference>
<feature type="transmembrane region" description="Helical" evidence="6">
    <location>
        <begin position="333"/>
        <end position="354"/>
    </location>
</feature>
<evidence type="ECO:0000256" key="4">
    <source>
        <dbReference type="ARBA" id="ARBA00022989"/>
    </source>
</evidence>
<comment type="caution">
    <text evidence="9">The sequence shown here is derived from an EMBL/GenBank/DDBJ whole genome shotgun (WGS) entry which is preliminary data.</text>
</comment>
<dbReference type="PANTHER" id="PTHR30572">
    <property type="entry name" value="MEMBRANE COMPONENT OF TRANSPORTER-RELATED"/>
    <property type="match status" value="1"/>
</dbReference>
<feature type="domain" description="ABC3 transporter permease C-terminal" evidence="7">
    <location>
        <begin position="678"/>
        <end position="791"/>
    </location>
</feature>
<dbReference type="PROSITE" id="PS51257">
    <property type="entry name" value="PROKAR_LIPOPROTEIN"/>
    <property type="match status" value="1"/>
</dbReference>
<evidence type="ECO:0000259" key="8">
    <source>
        <dbReference type="Pfam" id="PF12704"/>
    </source>
</evidence>
<feature type="domain" description="MacB-like periplasmic core" evidence="8">
    <location>
        <begin position="20"/>
        <end position="237"/>
    </location>
</feature>
<gene>
    <name evidence="9" type="ORF">HDE68_003319</name>
</gene>
<evidence type="ECO:0000256" key="1">
    <source>
        <dbReference type="ARBA" id="ARBA00004651"/>
    </source>
</evidence>
<evidence type="ECO:0000256" key="6">
    <source>
        <dbReference type="SAM" id="Phobius"/>
    </source>
</evidence>
<evidence type="ECO:0000256" key="3">
    <source>
        <dbReference type="ARBA" id="ARBA00022692"/>
    </source>
</evidence>
<dbReference type="GO" id="GO:0022857">
    <property type="term" value="F:transmembrane transporter activity"/>
    <property type="evidence" value="ECO:0007669"/>
    <property type="project" value="TreeGrafter"/>
</dbReference>
<dbReference type="EMBL" id="JACHCE010000005">
    <property type="protein sequence ID" value="MBB5637404.1"/>
    <property type="molecule type" value="Genomic_DNA"/>
</dbReference>
<feature type="transmembrane region" description="Helical" evidence="6">
    <location>
        <begin position="429"/>
        <end position="449"/>
    </location>
</feature>
<keyword evidence="3 6" id="KW-0812">Transmembrane</keyword>
<feature type="transmembrane region" description="Helical" evidence="6">
    <location>
        <begin position="289"/>
        <end position="313"/>
    </location>
</feature>
<comment type="subcellular location">
    <subcellularLocation>
        <location evidence="1">Cell membrane</location>
        <topology evidence="1">Multi-pass membrane protein</topology>
    </subcellularLocation>
</comment>
<keyword evidence="2" id="KW-1003">Cell membrane</keyword>
<dbReference type="InterPro" id="IPR003838">
    <property type="entry name" value="ABC3_permease_C"/>
</dbReference>
<feature type="transmembrane region" description="Helical" evidence="6">
    <location>
        <begin position="20"/>
        <end position="41"/>
    </location>
</feature>
<dbReference type="AlphaFoldDB" id="A0A7W9E0K7"/>
<accession>A0A7W9E0K7</accession>
<evidence type="ECO:0000313" key="9">
    <source>
        <dbReference type="EMBL" id="MBB5637404.1"/>
    </source>
</evidence>
<reference evidence="9 10" key="1">
    <citation type="submission" date="2020-08" db="EMBL/GenBank/DDBJ databases">
        <title>Genomic Encyclopedia of Type Strains, Phase IV (KMG-V): Genome sequencing to study the core and pangenomes of soil and plant-associated prokaryotes.</title>
        <authorList>
            <person name="Whitman W."/>
        </authorList>
    </citation>
    <scope>NUCLEOTIDE SEQUENCE [LARGE SCALE GENOMIC DNA]</scope>
    <source>
        <strain evidence="9 10">S3M1</strain>
    </source>
</reference>
<feature type="transmembrane region" description="Helical" evidence="6">
    <location>
        <begin position="727"/>
        <end position="747"/>
    </location>
</feature>
<proteinExistence type="predicted"/>
<organism evidence="9 10">
    <name type="scientific">Pedobacter cryoconitis</name>
    <dbReference type="NCBI Taxonomy" id="188932"/>
    <lineage>
        <taxon>Bacteria</taxon>
        <taxon>Pseudomonadati</taxon>
        <taxon>Bacteroidota</taxon>
        <taxon>Sphingobacteriia</taxon>
        <taxon>Sphingobacteriales</taxon>
        <taxon>Sphingobacteriaceae</taxon>
        <taxon>Pedobacter</taxon>
    </lineage>
</organism>
<evidence type="ECO:0000313" key="10">
    <source>
        <dbReference type="Proteomes" id="UP000537204"/>
    </source>
</evidence>